<evidence type="ECO:0000256" key="3">
    <source>
        <dbReference type="ARBA" id="ARBA00022801"/>
    </source>
</evidence>
<dbReference type="GO" id="GO:0005615">
    <property type="term" value="C:extracellular space"/>
    <property type="evidence" value="ECO:0007669"/>
    <property type="project" value="TreeGrafter"/>
</dbReference>
<evidence type="ECO:0000256" key="6">
    <source>
        <dbReference type="RuleBase" id="RU003355"/>
    </source>
</evidence>
<keyword evidence="4 5" id="KW-0720">Serine protease</keyword>
<dbReference type="Gene3D" id="3.30.70.80">
    <property type="entry name" value="Peptidase S8 propeptide/proteinase inhibitor I9"/>
    <property type="match status" value="1"/>
</dbReference>
<dbReference type="Gene3D" id="3.40.50.200">
    <property type="entry name" value="Peptidase S8/S53 domain"/>
    <property type="match status" value="1"/>
</dbReference>
<dbReference type="SUPFAM" id="SSF54897">
    <property type="entry name" value="Protease propeptides/inhibitors"/>
    <property type="match status" value="1"/>
</dbReference>
<dbReference type="Gene3D" id="2.60.120.260">
    <property type="entry name" value="Galactose-binding domain-like"/>
    <property type="match status" value="2"/>
</dbReference>
<feature type="active site" description="Charge relay system" evidence="5">
    <location>
        <position position="153"/>
    </location>
</feature>
<accession>A0A8J3YMJ1</accession>
<dbReference type="SUPFAM" id="SSF49785">
    <property type="entry name" value="Galactose-binding domain-like"/>
    <property type="match status" value="2"/>
</dbReference>
<dbReference type="InterPro" id="IPR000209">
    <property type="entry name" value="Peptidase_S8/S53_dom"/>
</dbReference>
<dbReference type="InterPro" id="IPR034193">
    <property type="entry name" value="PCSK9_ProteinaseK-like"/>
</dbReference>
<dbReference type="InterPro" id="IPR023828">
    <property type="entry name" value="Peptidase_S8_Ser-AS"/>
</dbReference>
<dbReference type="PROSITE" id="PS51892">
    <property type="entry name" value="SUBTILASE"/>
    <property type="match status" value="1"/>
</dbReference>
<dbReference type="PROSITE" id="PS00136">
    <property type="entry name" value="SUBTILASE_ASP"/>
    <property type="match status" value="1"/>
</dbReference>
<dbReference type="RefSeq" id="WP_203901766.1">
    <property type="nucleotide sequence ID" value="NZ_BOPF01000020.1"/>
</dbReference>
<dbReference type="EMBL" id="BOPF01000020">
    <property type="protein sequence ID" value="GIJ48269.1"/>
    <property type="molecule type" value="Genomic_DNA"/>
</dbReference>
<reference evidence="9" key="1">
    <citation type="submission" date="2021-01" db="EMBL/GenBank/DDBJ databases">
        <title>Whole genome shotgun sequence of Virgisporangium aliadipatigenens NBRC 105644.</title>
        <authorList>
            <person name="Komaki H."/>
            <person name="Tamura T."/>
        </authorList>
    </citation>
    <scope>NUCLEOTIDE SEQUENCE</scope>
    <source>
        <strain evidence="9">NBRC 105644</strain>
    </source>
</reference>
<dbReference type="InterPro" id="IPR022398">
    <property type="entry name" value="Peptidase_S8_His-AS"/>
</dbReference>
<feature type="chain" id="PRO_5035188693" description="P/Homo B domain-containing protein" evidence="7">
    <location>
        <begin position="22"/>
        <end position="731"/>
    </location>
</feature>
<dbReference type="Pfam" id="PF05922">
    <property type="entry name" value="Inhibitor_I9"/>
    <property type="match status" value="1"/>
</dbReference>
<dbReference type="InterPro" id="IPR036852">
    <property type="entry name" value="Peptidase_S8/S53_dom_sf"/>
</dbReference>
<feature type="active site" description="Charge relay system" evidence="5">
    <location>
        <position position="186"/>
    </location>
</feature>
<dbReference type="Pfam" id="PF01483">
    <property type="entry name" value="P_proprotein"/>
    <property type="match status" value="2"/>
</dbReference>
<dbReference type="Pfam" id="PF00082">
    <property type="entry name" value="Peptidase_S8"/>
    <property type="match status" value="1"/>
</dbReference>
<dbReference type="InterPro" id="IPR023827">
    <property type="entry name" value="Peptidase_S8_Asp-AS"/>
</dbReference>
<dbReference type="SUPFAM" id="SSF52743">
    <property type="entry name" value="Subtilisin-like"/>
    <property type="match status" value="1"/>
</dbReference>
<keyword evidence="7" id="KW-0732">Signal</keyword>
<evidence type="ECO:0000256" key="5">
    <source>
        <dbReference type="PROSITE-ProRule" id="PRU01240"/>
    </source>
</evidence>
<dbReference type="InterPro" id="IPR050131">
    <property type="entry name" value="Peptidase_S8_subtilisin-like"/>
</dbReference>
<evidence type="ECO:0000259" key="8">
    <source>
        <dbReference type="PROSITE" id="PS51829"/>
    </source>
</evidence>
<dbReference type="InterPro" id="IPR008979">
    <property type="entry name" value="Galactose-bd-like_sf"/>
</dbReference>
<dbReference type="AlphaFoldDB" id="A0A8J3YMJ1"/>
<dbReference type="InterPro" id="IPR002884">
    <property type="entry name" value="P_dom"/>
</dbReference>
<dbReference type="CDD" id="cd04077">
    <property type="entry name" value="Peptidases_S8_PCSK9_ProteinaseK_like"/>
    <property type="match status" value="1"/>
</dbReference>
<dbReference type="Proteomes" id="UP000619260">
    <property type="component" value="Unassembled WGS sequence"/>
</dbReference>
<name>A0A8J3YMJ1_9ACTN</name>
<dbReference type="InterPro" id="IPR037045">
    <property type="entry name" value="S8pro/Inhibitor_I9_sf"/>
</dbReference>
<dbReference type="PRINTS" id="PR00723">
    <property type="entry name" value="SUBTILISIN"/>
</dbReference>
<feature type="active site" description="Charge relay system" evidence="5">
    <location>
        <position position="341"/>
    </location>
</feature>
<comment type="similarity">
    <text evidence="1 5 6">Belongs to the peptidase S8 family.</text>
</comment>
<organism evidence="9 10">
    <name type="scientific">Virgisporangium aliadipatigenens</name>
    <dbReference type="NCBI Taxonomy" id="741659"/>
    <lineage>
        <taxon>Bacteria</taxon>
        <taxon>Bacillati</taxon>
        <taxon>Actinomycetota</taxon>
        <taxon>Actinomycetes</taxon>
        <taxon>Micromonosporales</taxon>
        <taxon>Micromonosporaceae</taxon>
        <taxon>Virgisporangium</taxon>
    </lineage>
</organism>
<feature type="signal peptide" evidence="7">
    <location>
        <begin position="1"/>
        <end position="21"/>
    </location>
</feature>
<evidence type="ECO:0000256" key="4">
    <source>
        <dbReference type="ARBA" id="ARBA00022825"/>
    </source>
</evidence>
<evidence type="ECO:0000313" key="10">
    <source>
        <dbReference type="Proteomes" id="UP000619260"/>
    </source>
</evidence>
<dbReference type="InterPro" id="IPR010259">
    <property type="entry name" value="S8pro/Inhibitor_I9"/>
</dbReference>
<keyword evidence="2 5" id="KW-0645">Protease</keyword>
<protein>
    <recommendedName>
        <fullName evidence="8">P/Homo B domain-containing protein</fullName>
    </recommendedName>
</protein>
<dbReference type="FunFam" id="3.40.50.200:FF:000014">
    <property type="entry name" value="Proteinase K"/>
    <property type="match status" value="1"/>
</dbReference>
<evidence type="ECO:0000256" key="1">
    <source>
        <dbReference type="ARBA" id="ARBA00011073"/>
    </source>
</evidence>
<gene>
    <name evidence="9" type="ORF">Val02_51550</name>
</gene>
<evidence type="ECO:0000313" key="9">
    <source>
        <dbReference type="EMBL" id="GIJ48269.1"/>
    </source>
</evidence>
<evidence type="ECO:0000256" key="7">
    <source>
        <dbReference type="SAM" id="SignalP"/>
    </source>
</evidence>
<feature type="domain" description="P/Homo B" evidence="8">
    <location>
        <begin position="619"/>
        <end position="731"/>
    </location>
</feature>
<evidence type="ECO:0000256" key="2">
    <source>
        <dbReference type="ARBA" id="ARBA00022670"/>
    </source>
</evidence>
<dbReference type="PROSITE" id="PS51829">
    <property type="entry name" value="P_HOMO_B"/>
    <property type="match status" value="2"/>
</dbReference>
<dbReference type="GO" id="GO:0004252">
    <property type="term" value="F:serine-type endopeptidase activity"/>
    <property type="evidence" value="ECO:0007669"/>
    <property type="project" value="UniProtKB-UniRule"/>
</dbReference>
<dbReference type="PROSITE" id="PS00137">
    <property type="entry name" value="SUBTILASE_HIS"/>
    <property type="match status" value="1"/>
</dbReference>
<keyword evidence="3 5" id="KW-0378">Hydrolase</keyword>
<feature type="domain" description="P/Homo B" evidence="8">
    <location>
        <begin position="493"/>
        <end position="614"/>
    </location>
</feature>
<dbReference type="PANTHER" id="PTHR43806:SF11">
    <property type="entry name" value="CEREVISIN-RELATED"/>
    <property type="match status" value="1"/>
</dbReference>
<comment type="caution">
    <text evidence="9">The sequence shown here is derived from an EMBL/GenBank/DDBJ whole genome shotgun (WGS) entry which is preliminary data.</text>
</comment>
<keyword evidence="10" id="KW-1185">Reference proteome</keyword>
<dbReference type="GO" id="GO:0006508">
    <property type="term" value="P:proteolysis"/>
    <property type="evidence" value="ECO:0007669"/>
    <property type="project" value="UniProtKB-KW"/>
</dbReference>
<dbReference type="PROSITE" id="PS00138">
    <property type="entry name" value="SUBTILASE_SER"/>
    <property type="match status" value="1"/>
</dbReference>
<dbReference type="PANTHER" id="PTHR43806">
    <property type="entry name" value="PEPTIDASE S8"/>
    <property type="match status" value="1"/>
</dbReference>
<sequence>MIREGLFATLLLLGTATPAAAAPPEGTVDALGGPTAVADSYIVVLKDTAVPRDAADVDRAAHSLAATYGGGVARTYRHALRGFEARITERAAKRLAADPTVASVTQNHTVRADDTQSPTPSWGLDRVDQRTLPTDNSYTYPNVSPGVRAYVIDTGINLTHTEFAGRVVSGWDFVDNDGDATDCAGHGSHVAGTIGGRSFGVAKNVQLVAVRVLGCNGSGSIAGVIAGIDWVTADHDPGELAVANMSLGGTKSATMENAVTRSIADGVSYSLSAGNGRGADACGQSPAGTPNALTVAATDRTDARAPYSDIGACVDLFAPGTDIVSAWIGGDTATSTVSGTSMAAPHVAGAAALVLADHPTFTPADVAAELLTDSTPDVVTDAGAGTPNKLLHVDPVTAADDFALTAAPTSARTATITATLTKGAAQQVTLTAGGVPAGATATFAPSTIDSAGGTSTLTIATSASTAPGTYTITVVGTGTAATRATTYTLTVDNSPGCVGANSTDTPLPGGNWVEAAVTISGCTGNAAVNSTIEVHIQHGHVDDLEVELQAPDGTDYMLLSRTGEDFDNVDYTFTHDLTSEAANGVWKLRVLDNGPFDSGFFDSWTIDLAGADLPAPACGGASTADSEKFGDMAGAQTTIAVTGCDRAPSRGAYVEYRVIHPWERDLGIYLIAPDGTRYTLQEFWPTGRTDVFRTAIVNVSDKNANGTWTLRAEDASWGTEPGWIDGWKLTL</sequence>
<proteinExistence type="inferred from homology"/>
<dbReference type="InterPro" id="IPR015500">
    <property type="entry name" value="Peptidase_S8_subtilisin-rel"/>
</dbReference>